<accession>A0A381YHB5</accession>
<proteinExistence type="predicted"/>
<comment type="subcellular location">
    <subcellularLocation>
        <location evidence="1">Endomembrane system</location>
        <topology evidence="1">Multi-pass membrane protein</topology>
    </subcellularLocation>
</comment>
<evidence type="ECO:0000256" key="1">
    <source>
        <dbReference type="ARBA" id="ARBA00004127"/>
    </source>
</evidence>
<feature type="transmembrane region" description="Helical" evidence="7">
    <location>
        <begin position="378"/>
        <end position="397"/>
    </location>
</feature>
<dbReference type="GO" id="GO:0050479">
    <property type="term" value="F:glyceryl-ether monooxygenase activity"/>
    <property type="evidence" value="ECO:0007669"/>
    <property type="project" value="TreeGrafter"/>
</dbReference>
<keyword evidence="6 7" id="KW-0472">Membrane</keyword>
<evidence type="ECO:0000256" key="7">
    <source>
        <dbReference type="SAM" id="Phobius"/>
    </source>
</evidence>
<keyword evidence="5" id="KW-0443">Lipid metabolism</keyword>
<dbReference type="GO" id="GO:0005783">
    <property type="term" value="C:endoplasmic reticulum"/>
    <property type="evidence" value="ECO:0007669"/>
    <property type="project" value="TreeGrafter"/>
</dbReference>
<protein>
    <recommendedName>
        <fullName evidence="8">Fatty acid hydroxylase domain-containing protein</fullName>
    </recommendedName>
</protein>
<feature type="transmembrane region" description="Helical" evidence="7">
    <location>
        <begin position="296"/>
        <end position="318"/>
    </location>
</feature>
<evidence type="ECO:0000256" key="5">
    <source>
        <dbReference type="ARBA" id="ARBA00023098"/>
    </source>
</evidence>
<evidence type="ECO:0000256" key="6">
    <source>
        <dbReference type="ARBA" id="ARBA00023136"/>
    </source>
</evidence>
<evidence type="ECO:0000313" key="9">
    <source>
        <dbReference type="EMBL" id="SVA75923.1"/>
    </source>
</evidence>
<dbReference type="GO" id="GO:0006643">
    <property type="term" value="P:membrane lipid metabolic process"/>
    <property type="evidence" value="ECO:0007669"/>
    <property type="project" value="TreeGrafter"/>
</dbReference>
<dbReference type="GO" id="GO:0016020">
    <property type="term" value="C:membrane"/>
    <property type="evidence" value="ECO:0007669"/>
    <property type="project" value="GOC"/>
</dbReference>
<evidence type="ECO:0000256" key="2">
    <source>
        <dbReference type="ARBA" id="ARBA00022692"/>
    </source>
</evidence>
<name>A0A381YHB5_9ZZZZ</name>
<feature type="transmembrane region" description="Helical" evidence="7">
    <location>
        <begin position="7"/>
        <end position="26"/>
    </location>
</feature>
<keyword evidence="4" id="KW-0560">Oxidoreductase</keyword>
<dbReference type="InterPro" id="IPR051689">
    <property type="entry name" value="Sterol_desaturase/TMEM195"/>
</dbReference>
<organism evidence="9">
    <name type="scientific">marine metagenome</name>
    <dbReference type="NCBI Taxonomy" id="408172"/>
    <lineage>
        <taxon>unclassified sequences</taxon>
        <taxon>metagenomes</taxon>
        <taxon>ecological metagenomes</taxon>
    </lineage>
</organism>
<dbReference type="GO" id="GO:0008610">
    <property type="term" value="P:lipid biosynthetic process"/>
    <property type="evidence" value="ECO:0007669"/>
    <property type="project" value="InterPro"/>
</dbReference>
<keyword evidence="2 7" id="KW-0812">Transmembrane</keyword>
<evidence type="ECO:0000256" key="3">
    <source>
        <dbReference type="ARBA" id="ARBA00022989"/>
    </source>
</evidence>
<dbReference type="InterPro" id="IPR006694">
    <property type="entry name" value="Fatty_acid_hydroxylase"/>
</dbReference>
<dbReference type="AlphaFoldDB" id="A0A381YHB5"/>
<evidence type="ECO:0000259" key="8">
    <source>
        <dbReference type="Pfam" id="PF04116"/>
    </source>
</evidence>
<dbReference type="PANTHER" id="PTHR21624:SF1">
    <property type="entry name" value="ALKYLGLYCEROL MONOOXYGENASE"/>
    <property type="match status" value="1"/>
</dbReference>
<feature type="transmembrane region" description="Helical" evidence="7">
    <location>
        <begin position="324"/>
        <end position="341"/>
    </location>
</feature>
<gene>
    <name evidence="9" type="ORF">METZ01_LOCUS128777</name>
</gene>
<dbReference type="Pfam" id="PF04116">
    <property type="entry name" value="FA_hydroxylase"/>
    <property type="match status" value="1"/>
</dbReference>
<evidence type="ECO:0000256" key="4">
    <source>
        <dbReference type="ARBA" id="ARBA00023002"/>
    </source>
</evidence>
<dbReference type="EMBL" id="UINC01018144">
    <property type="protein sequence ID" value="SVA75923.1"/>
    <property type="molecule type" value="Genomic_DNA"/>
</dbReference>
<dbReference type="GO" id="GO:0005506">
    <property type="term" value="F:iron ion binding"/>
    <property type="evidence" value="ECO:0007669"/>
    <property type="project" value="InterPro"/>
</dbReference>
<feature type="domain" description="Fatty acid hydroxylase" evidence="8">
    <location>
        <begin position="83"/>
        <end position="208"/>
    </location>
</feature>
<dbReference type="PANTHER" id="PTHR21624">
    <property type="entry name" value="STEROL DESATURASE-RELATED PROTEIN"/>
    <property type="match status" value="1"/>
</dbReference>
<sequence>MTYYVKTLFYAIPTFMVLIMVEAIAARVKGVKINRSADVISSLSSGMSNTIRDSIKFTFAIITYSWLVERITIFKLEPLWLAVVIAFLVEDFSGYWVHRLNHRVNVLWNRHFIHHSSEDFNLSCALRQSISNTLKFSAIFMVPAALLGVPASIFAILGPLHLYMQLWYHTQMINKLGFHHRVHHAINAEYIDKNYSQILIIWDKLFGTFQPEMDNVKPVYGTLKQAQTWNPVIINFKHIWQLIKDAWHAERIFDKLRIWFMPTGWRPSDVKEKYPVQMITDPKKRTKYNTENSPMLIAWSGAQLLITIILMFHMFMIIPNFSATMYYLYAVILIINIFSFTSTLDHRNYALVAESLKLILGFSLLHFQNYNWYGLNGFYVYALIFFFIMSFLSTIYFQYETKISSTRPDLV</sequence>
<keyword evidence="3 7" id="KW-1133">Transmembrane helix</keyword>
<reference evidence="9" key="1">
    <citation type="submission" date="2018-05" db="EMBL/GenBank/DDBJ databases">
        <authorList>
            <person name="Lanie J.A."/>
            <person name="Ng W.-L."/>
            <person name="Kazmierczak K.M."/>
            <person name="Andrzejewski T.M."/>
            <person name="Davidsen T.M."/>
            <person name="Wayne K.J."/>
            <person name="Tettelin H."/>
            <person name="Glass J.I."/>
            <person name="Rusch D."/>
            <person name="Podicherti R."/>
            <person name="Tsui H.-C.T."/>
            <person name="Winkler M.E."/>
        </authorList>
    </citation>
    <scope>NUCLEOTIDE SEQUENCE</scope>
</reference>
<feature type="transmembrane region" description="Helical" evidence="7">
    <location>
        <begin position="136"/>
        <end position="163"/>
    </location>
</feature>